<dbReference type="AlphaFoldDB" id="A0A1E8Q9G9"/>
<dbReference type="GO" id="GO:0004037">
    <property type="term" value="F:allantoicase activity"/>
    <property type="evidence" value="ECO:0007669"/>
    <property type="project" value="UniProtKB-UniRule"/>
</dbReference>
<dbReference type="UniPathway" id="UPA00395">
    <property type="reaction ID" value="UER00654"/>
</dbReference>
<organism evidence="4 5">
    <name type="scientific">Mycolicibacterium grossiae</name>
    <dbReference type="NCBI Taxonomy" id="1552759"/>
    <lineage>
        <taxon>Bacteria</taxon>
        <taxon>Bacillati</taxon>
        <taxon>Actinomycetota</taxon>
        <taxon>Actinomycetes</taxon>
        <taxon>Mycobacteriales</taxon>
        <taxon>Mycobacteriaceae</taxon>
        <taxon>Mycolicibacterium</taxon>
    </lineage>
</organism>
<keyword evidence="2" id="KW-0659">Purine metabolism</keyword>
<accession>A0A1E8Q9G9</accession>
<dbReference type="EMBL" id="MCHX01000010">
    <property type="protein sequence ID" value="OFJ54730.1"/>
    <property type="molecule type" value="Genomic_DNA"/>
</dbReference>
<dbReference type="OrthoDB" id="2078334at2"/>
<name>A0A1E8Q9G9_9MYCO</name>
<keyword evidence="5" id="KW-1185">Reference proteome</keyword>
<dbReference type="Gene3D" id="2.60.120.260">
    <property type="entry name" value="Galactose-binding domain-like"/>
    <property type="match status" value="2"/>
</dbReference>
<comment type="caution">
    <text evidence="4">The sequence shown here is derived from an EMBL/GenBank/DDBJ whole genome shotgun (WGS) entry which is preliminary data.</text>
</comment>
<dbReference type="InterPro" id="IPR015908">
    <property type="entry name" value="Allantoicase_dom"/>
</dbReference>
<reference evidence="4 5" key="1">
    <citation type="submission" date="2016-09" db="EMBL/GenBank/DDBJ databases">
        <title>genome sequence of Mycobacterium sp. 739 SCH.</title>
        <authorList>
            <person name="Greninger A.L."/>
            <person name="Qin X."/>
            <person name="Jerome K."/>
            <person name="Vora S."/>
            <person name="Quinn K."/>
        </authorList>
    </citation>
    <scope>NUCLEOTIDE SEQUENCE [LARGE SCALE GENOMIC DNA]</scope>
    <source>
        <strain evidence="4 5">SCH</strain>
    </source>
</reference>
<dbReference type="SUPFAM" id="SSF49785">
    <property type="entry name" value="Galactose-binding domain-like"/>
    <property type="match status" value="2"/>
</dbReference>
<proteinExistence type="inferred from homology"/>
<evidence type="ECO:0000313" key="5">
    <source>
        <dbReference type="Proteomes" id="UP000178953"/>
    </source>
</evidence>
<comment type="pathway">
    <text evidence="2">Nitrogen metabolism; (S)-allantoin degradation; (S)-ureidoglycolate from allantoate (aminidohydrolase route): step 1/1.</text>
</comment>
<dbReference type="PANTHER" id="PTHR12045:SF3">
    <property type="entry name" value="INACTIVE ALLANTOICASE-RELATED"/>
    <property type="match status" value="1"/>
</dbReference>
<dbReference type="NCBIfam" id="TIGR02961">
    <property type="entry name" value="allantoicase"/>
    <property type="match status" value="1"/>
</dbReference>
<protein>
    <recommendedName>
        <fullName evidence="2">Probable allantoicase</fullName>
        <ecNumber evidence="2">3.5.3.4</ecNumber>
    </recommendedName>
    <alternativeName>
        <fullName evidence="2">Allantoate amidinohydrolase</fullName>
    </alternativeName>
</protein>
<dbReference type="EC" id="3.5.3.4" evidence="2"/>
<comment type="catalytic activity">
    <reaction evidence="2">
        <text>allantoate + H2O = (S)-ureidoglycolate + urea</text>
        <dbReference type="Rhea" id="RHEA:11016"/>
        <dbReference type="ChEBI" id="CHEBI:15377"/>
        <dbReference type="ChEBI" id="CHEBI:16199"/>
        <dbReference type="ChEBI" id="CHEBI:17536"/>
        <dbReference type="ChEBI" id="CHEBI:57296"/>
        <dbReference type="EC" id="3.5.3.4"/>
    </reaction>
</comment>
<evidence type="ECO:0000259" key="3">
    <source>
        <dbReference type="Pfam" id="PF03561"/>
    </source>
</evidence>
<dbReference type="InterPro" id="IPR008979">
    <property type="entry name" value="Galactose-bd-like_sf"/>
</dbReference>
<gene>
    <name evidence="2" type="primary">alc</name>
    <name evidence="4" type="ORF">BEL07_05680</name>
</gene>
<dbReference type="GO" id="GO:0006144">
    <property type="term" value="P:purine nucleobase metabolic process"/>
    <property type="evidence" value="ECO:0007669"/>
    <property type="project" value="UniProtKB-KW"/>
</dbReference>
<dbReference type="InterPro" id="IPR005164">
    <property type="entry name" value="Allantoicase"/>
</dbReference>
<dbReference type="PANTHER" id="PTHR12045">
    <property type="entry name" value="ALLANTOICASE"/>
    <property type="match status" value="1"/>
</dbReference>
<dbReference type="Proteomes" id="UP000178953">
    <property type="component" value="Unassembled WGS sequence"/>
</dbReference>
<dbReference type="GO" id="GO:0000256">
    <property type="term" value="P:allantoin catabolic process"/>
    <property type="evidence" value="ECO:0007669"/>
    <property type="project" value="UniProtKB-UniRule"/>
</dbReference>
<comment type="similarity">
    <text evidence="1 2">Belongs to the allantoicase family.</text>
</comment>
<feature type="domain" description="Allantoicase" evidence="3">
    <location>
        <begin position="180"/>
        <end position="321"/>
    </location>
</feature>
<dbReference type="Pfam" id="PF03561">
    <property type="entry name" value="Allantoicase"/>
    <property type="match status" value="2"/>
</dbReference>
<evidence type="ECO:0000313" key="4">
    <source>
        <dbReference type="EMBL" id="OFJ54730.1"/>
    </source>
</evidence>
<evidence type="ECO:0000256" key="1">
    <source>
        <dbReference type="ARBA" id="ARBA00009242"/>
    </source>
</evidence>
<dbReference type="HAMAP" id="MF_00813">
    <property type="entry name" value="Allantoicase"/>
    <property type="match status" value="1"/>
</dbReference>
<evidence type="ECO:0000256" key="2">
    <source>
        <dbReference type="HAMAP-Rule" id="MF_00813"/>
    </source>
</evidence>
<dbReference type="PIRSF" id="PIRSF016516">
    <property type="entry name" value="Allantoicase"/>
    <property type="match status" value="1"/>
</dbReference>
<sequence length="337" mass="36739">MHRVDLAVRTLGGSVVAASDESFGVKERLVDPAEPAFVPGTYDLRGEVVDGWETRRHAGRDGDWAIVRLGAPGRIHAVDVDTRFFSGNHPTACCVEACALDRTADPTSAAVRWTPLVDRAVLAPDAHNLLAVDDRRRWTHVRLRLASDGGVARLRAYGEVIPDPAAWEDVTVEVSGLEHGGRLEWCSDSFYSHADVLLAPDRPRNMGDGWETRRRRDVGPDTHDAVLISFAAPADLRRVEIDTSHFVFNASTAVEVLGSRTTPDDDHGWALVPFDVPVLPRTALIADARQVFRVDVADVTALRVAAYPDGGIARVRALGTPTAAGLAQLRRMWEQSA</sequence>
<feature type="domain" description="Allantoicase" evidence="3">
    <location>
        <begin position="12"/>
        <end position="160"/>
    </location>
</feature>
<keyword evidence="2" id="KW-0378">Hydrolase</keyword>